<dbReference type="GO" id="GO:0008137">
    <property type="term" value="F:NADH dehydrogenase (ubiquinone) activity"/>
    <property type="evidence" value="ECO:0007669"/>
    <property type="project" value="UniProtKB-EC"/>
</dbReference>
<feature type="transmembrane region" description="Helical" evidence="16">
    <location>
        <begin position="378"/>
        <end position="400"/>
    </location>
</feature>
<keyword evidence="13 16" id="KW-0496">Mitochondrion</keyword>
<evidence type="ECO:0000256" key="2">
    <source>
        <dbReference type="ARBA" id="ARBA00012944"/>
    </source>
</evidence>
<comment type="subcellular location">
    <subcellularLocation>
        <location evidence="1">Mitochondrion inner membrane</location>
        <topology evidence="1">Multi-pass membrane protein</topology>
    </subcellularLocation>
</comment>
<evidence type="ECO:0000256" key="15">
    <source>
        <dbReference type="ARBA" id="ARBA00049551"/>
    </source>
</evidence>
<feature type="transmembrane region" description="Helical" evidence="16">
    <location>
        <begin position="302"/>
        <end position="322"/>
    </location>
</feature>
<dbReference type="Pfam" id="PF00662">
    <property type="entry name" value="Proton_antipo_N"/>
    <property type="match status" value="1"/>
</dbReference>
<keyword evidence="11 16" id="KW-0520">NAD</keyword>
<keyword evidence="8" id="KW-1278">Translocase</keyword>
<evidence type="ECO:0000256" key="12">
    <source>
        <dbReference type="ARBA" id="ARBA00023075"/>
    </source>
</evidence>
<feature type="transmembrane region" description="Helical" evidence="16">
    <location>
        <begin position="525"/>
        <end position="545"/>
    </location>
</feature>
<evidence type="ECO:0000256" key="1">
    <source>
        <dbReference type="ARBA" id="ARBA00004448"/>
    </source>
</evidence>
<evidence type="ECO:0000259" key="19">
    <source>
        <dbReference type="Pfam" id="PF06455"/>
    </source>
</evidence>
<dbReference type="GO" id="GO:0015990">
    <property type="term" value="P:electron transport coupled proton transport"/>
    <property type="evidence" value="ECO:0007669"/>
    <property type="project" value="TreeGrafter"/>
</dbReference>
<feature type="transmembrane region" description="Helical" evidence="16">
    <location>
        <begin position="493"/>
        <end position="513"/>
    </location>
</feature>
<keyword evidence="14 16" id="KW-0472">Membrane</keyword>
<name>A0A1X9JQ93_9BIVA</name>
<feature type="transmembrane region" description="Helical" evidence="16">
    <location>
        <begin position="557"/>
        <end position="576"/>
    </location>
</feature>
<dbReference type="AlphaFoldDB" id="A0A1X9JQ93"/>
<feature type="transmembrane region" description="Helical" evidence="16">
    <location>
        <begin position="174"/>
        <end position="194"/>
    </location>
</feature>
<evidence type="ECO:0000256" key="13">
    <source>
        <dbReference type="ARBA" id="ARBA00023128"/>
    </source>
</evidence>
<evidence type="ECO:0000256" key="10">
    <source>
        <dbReference type="ARBA" id="ARBA00022989"/>
    </source>
</evidence>
<protein>
    <recommendedName>
        <fullName evidence="3 16">NADH-ubiquinone oxidoreductase chain 5</fullName>
        <ecNumber evidence="2 16">7.1.1.2</ecNumber>
    </recommendedName>
</protein>
<keyword evidence="6 16" id="KW-0812">Transmembrane</keyword>
<feature type="domain" description="NADH:quinone oxidoreductase/Mrp antiporter transmembrane" evidence="17">
    <location>
        <begin position="112"/>
        <end position="374"/>
    </location>
</feature>
<feature type="transmembrane region" description="Helical" evidence="16">
    <location>
        <begin position="273"/>
        <end position="296"/>
    </location>
</feature>
<evidence type="ECO:0000256" key="6">
    <source>
        <dbReference type="ARBA" id="ARBA00022692"/>
    </source>
</evidence>
<evidence type="ECO:0000259" key="18">
    <source>
        <dbReference type="Pfam" id="PF00662"/>
    </source>
</evidence>
<evidence type="ECO:0000256" key="9">
    <source>
        <dbReference type="ARBA" id="ARBA00022982"/>
    </source>
</evidence>
<dbReference type="EC" id="7.1.1.2" evidence="2 16"/>
<dbReference type="InterPro" id="IPR003945">
    <property type="entry name" value="NU5C-like"/>
</dbReference>
<feature type="transmembrane region" description="Helical" evidence="16">
    <location>
        <begin position="12"/>
        <end position="40"/>
    </location>
</feature>
<dbReference type="Pfam" id="PF06455">
    <property type="entry name" value="NADH5_C"/>
    <property type="match status" value="1"/>
</dbReference>
<feature type="transmembrane region" description="Helical" evidence="16">
    <location>
        <begin position="243"/>
        <end position="266"/>
    </location>
</feature>
<evidence type="ECO:0000256" key="16">
    <source>
        <dbReference type="RuleBase" id="RU003404"/>
    </source>
</evidence>
<feature type="transmembrane region" description="Helical" evidence="16">
    <location>
        <begin position="459"/>
        <end position="481"/>
    </location>
</feature>
<comment type="catalytic activity">
    <reaction evidence="15 16">
        <text>a ubiquinone + NADH + 5 H(+)(in) = a ubiquinol + NAD(+) + 4 H(+)(out)</text>
        <dbReference type="Rhea" id="RHEA:29091"/>
        <dbReference type="Rhea" id="RHEA-COMP:9565"/>
        <dbReference type="Rhea" id="RHEA-COMP:9566"/>
        <dbReference type="ChEBI" id="CHEBI:15378"/>
        <dbReference type="ChEBI" id="CHEBI:16389"/>
        <dbReference type="ChEBI" id="CHEBI:17976"/>
        <dbReference type="ChEBI" id="CHEBI:57540"/>
        <dbReference type="ChEBI" id="CHEBI:57945"/>
        <dbReference type="EC" id="7.1.1.2"/>
    </reaction>
</comment>
<keyword evidence="5" id="KW-0679">Respiratory chain</keyword>
<keyword evidence="7" id="KW-0999">Mitochondrion inner membrane</keyword>
<keyword evidence="4 16" id="KW-0813">Transport</keyword>
<keyword evidence="9" id="KW-0249">Electron transport</keyword>
<feature type="transmembrane region" description="Helical" evidence="16">
    <location>
        <begin position="117"/>
        <end position="136"/>
    </location>
</feature>
<evidence type="ECO:0000313" key="20">
    <source>
        <dbReference type="EMBL" id="AQT38531.1"/>
    </source>
</evidence>
<proteinExistence type="inferred from homology"/>
<dbReference type="GO" id="GO:0003954">
    <property type="term" value="F:NADH dehydrogenase activity"/>
    <property type="evidence" value="ECO:0007669"/>
    <property type="project" value="TreeGrafter"/>
</dbReference>
<dbReference type="Pfam" id="PF00361">
    <property type="entry name" value="Proton_antipo_M"/>
    <property type="match status" value="1"/>
</dbReference>
<feature type="transmembrane region" description="Helical" evidence="16">
    <location>
        <begin position="215"/>
        <end position="237"/>
    </location>
</feature>
<accession>A0A1X9JQ93</accession>
<comment type="similarity">
    <text evidence="16">Belongs to the complex I subunit 5 family.</text>
</comment>
<dbReference type="InterPro" id="IPR001750">
    <property type="entry name" value="ND/Mrp_TM"/>
</dbReference>
<comment type="function">
    <text evidence="16">Core subunit of the mitochondrial membrane respiratory chain NADH dehydrogenase (Complex I) which catalyzes electron transfer from NADH through the respiratory chain, using ubiquinone as an electron acceptor. Essential for the catalytic activity and assembly of complex I.</text>
</comment>
<dbReference type="PANTHER" id="PTHR42829:SF2">
    <property type="entry name" value="NADH-UBIQUINONE OXIDOREDUCTASE CHAIN 5"/>
    <property type="match status" value="1"/>
</dbReference>
<dbReference type="PRINTS" id="PR01434">
    <property type="entry name" value="NADHDHGNASE5"/>
</dbReference>
<dbReference type="InterPro" id="IPR010934">
    <property type="entry name" value="NADH_DH_su5_C"/>
</dbReference>
<dbReference type="PANTHER" id="PTHR42829">
    <property type="entry name" value="NADH-UBIQUINONE OXIDOREDUCTASE CHAIN 5"/>
    <property type="match status" value="1"/>
</dbReference>
<feature type="domain" description="NADH-Ubiquinone oxidoreductase (complex I) chain 5 N-terminal" evidence="18">
    <location>
        <begin position="53"/>
        <end position="94"/>
    </location>
</feature>
<evidence type="ECO:0000256" key="14">
    <source>
        <dbReference type="ARBA" id="ARBA00023136"/>
    </source>
</evidence>
<keyword evidence="10 16" id="KW-1133">Transmembrane helix</keyword>
<reference evidence="20" key="1">
    <citation type="journal article" date="2017" name="Sci. Rep.">
        <title>Evolution of sex-dependent mtDNA transmission in freshwater mussels (Bivalvia: Unionida).</title>
        <authorList>
            <person name="Guerra D."/>
            <person name="Plazzi F."/>
            <person name="Stewart D.T."/>
            <person name="Bogan A.E."/>
            <person name="Hoeh W.R."/>
            <person name="Breton S."/>
        </authorList>
    </citation>
    <scope>NUCLEOTIDE SEQUENCE</scope>
    <source>
        <strain evidence="20">SB11</strain>
        <tissue evidence="20">Gonad</tissue>
    </source>
</reference>
<feature type="transmembrane region" description="Helical" evidence="16">
    <location>
        <begin position="148"/>
        <end position="168"/>
    </location>
</feature>
<evidence type="ECO:0000256" key="4">
    <source>
        <dbReference type="ARBA" id="ARBA00022448"/>
    </source>
</evidence>
<gene>
    <name evidence="20" type="primary">nad5</name>
</gene>
<feature type="transmembrane region" description="Helical" evidence="16">
    <location>
        <begin position="334"/>
        <end position="358"/>
    </location>
</feature>
<dbReference type="InterPro" id="IPR001516">
    <property type="entry name" value="Proton_antipo_N"/>
</dbReference>
<evidence type="ECO:0000256" key="8">
    <source>
        <dbReference type="ARBA" id="ARBA00022967"/>
    </source>
</evidence>
<evidence type="ECO:0000256" key="3">
    <source>
        <dbReference type="ARBA" id="ARBA00021096"/>
    </source>
</evidence>
<feature type="transmembrane region" description="Helical" evidence="16">
    <location>
        <begin position="93"/>
        <end position="111"/>
    </location>
</feature>
<evidence type="ECO:0000256" key="5">
    <source>
        <dbReference type="ARBA" id="ARBA00022660"/>
    </source>
</evidence>
<keyword evidence="12 16" id="KW-0830">Ubiquinone</keyword>
<dbReference type="GO" id="GO:0005743">
    <property type="term" value="C:mitochondrial inner membrane"/>
    <property type="evidence" value="ECO:0007669"/>
    <property type="project" value="UniProtKB-SubCell"/>
</dbReference>
<evidence type="ECO:0000259" key="17">
    <source>
        <dbReference type="Pfam" id="PF00361"/>
    </source>
</evidence>
<dbReference type="GO" id="GO:0042773">
    <property type="term" value="P:ATP synthesis coupled electron transport"/>
    <property type="evidence" value="ECO:0007669"/>
    <property type="project" value="InterPro"/>
</dbReference>
<evidence type="ECO:0000256" key="11">
    <source>
        <dbReference type="ARBA" id="ARBA00023027"/>
    </source>
</evidence>
<geneLocation type="mitochondrion" evidence="20"/>
<organism evidence="20">
    <name type="scientific">Echyridella menziesii</name>
    <dbReference type="NCBI Taxonomy" id="981778"/>
    <lineage>
        <taxon>Eukaryota</taxon>
        <taxon>Metazoa</taxon>
        <taxon>Spiralia</taxon>
        <taxon>Lophotrochozoa</taxon>
        <taxon>Mollusca</taxon>
        <taxon>Bivalvia</taxon>
        <taxon>Autobranchia</taxon>
        <taxon>Heteroconchia</taxon>
        <taxon>Palaeoheterodonta</taxon>
        <taxon>Unionida</taxon>
        <taxon>Unionoidea</taxon>
        <taxon>Hyriidae</taxon>
        <taxon>Echyridella</taxon>
    </lineage>
</organism>
<dbReference type="EMBL" id="KU873121">
    <property type="protein sequence ID" value="AQT38531.1"/>
    <property type="molecule type" value="Genomic_DNA"/>
</dbReference>
<evidence type="ECO:0000256" key="7">
    <source>
        <dbReference type="ARBA" id="ARBA00022792"/>
    </source>
</evidence>
<feature type="transmembrane region" description="Helical" evidence="16">
    <location>
        <begin position="60"/>
        <end position="81"/>
    </location>
</feature>
<feature type="domain" description="NADH dehydrogenase subunit 5 C-terminal" evidence="19">
    <location>
        <begin position="394"/>
        <end position="573"/>
    </location>
</feature>
<sequence length="577" mass="62370">MMALKHVGAPLFLSVFLYVFGGFILCFGAFGGVFLGSYLVEWQFLSFCGSEWSLPIIVDIISVVFSCFVCIISGSVCLFSVSYMDSEVFLRRFMWLIMAFVSSMNLLIFVPSLVTVLIGWDGLGIVSFALVVYYQNKKSLAGGMLTALANRVGDALLILCICLMVNWGDWGLSFGMFGEYGLTISLLLVVGGMTKSAQIPFSAWLPAAMAAPTPVSALVHSSTLVTAGVYLIMRFYLSLVESPVVLVFLSKIGGLTMLMAGLSACFEVDLKKIIALSTLSQLGLMMFTIGIGYPIIAVFHLLTHALFKALLFLCAGSIIHFTGDRQDSRMLGGIGGLLPFSSGCLIISSVTLCGMPFLSGFYSKDLILEGSLSGFIGGLELVVLMVGASLSLVYSLRLLLVGVFGEEKSTSFMSYGIESWYMLISMAVLSVGAIIGGVFLQVMLVGANGFMVISGLGKILISFVTFVGLLYMVINFIGFSLLKGSFLSVFKVFNSYMWYMSIITGGPFGSVGLRGGVSMHLGLDSGWMEVFGGQGAFLSLGRGMLFSSWLQSYSIVSLVRVFFFVMVFVFLMFPVLW</sequence>
<feature type="transmembrane region" description="Helical" evidence="16">
    <location>
        <begin position="420"/>
        <end position="447"/>
    </location>
</feature>